<accession>A0ACC2W1T9</accession>
<protein>
    <submittedName>
        <fullName evidence="1">Uncharacterized protein</fullName>
    </submittedName>
</protein>
<comment type="caution">
    <text evidence="1">The sequence shown here is derived from an EMBL/GenBank/DDBJ whole genome shotgun (WGS) entry which is preliminary data.</text>
</comment>
<name>A0ACC2W1T9_9TREE</name>
<evidence type="ECO:0000313" key="2">
    <source>
        <dbReference type="Proteomes" id="UP001227268"/>
    </source>
</evidence>
<dbReference type="Proteomes" id="UP001227268">
    <property type="component" value="Unassembled WGS sequence"/>
</dbReference>
<sequence>MSLEPYQAVSIQSLSGKPDTDKLSYAPPPSSYASNPRTPSMKFSGQDGKTLETMVASLVSLLVSLYAAVATTVDSSTNQASLQEGSSLESNNASPSAVSVAGTKRPTIEGELPNSPPPETATEVSPGTRVVQQTVAAPAPPLLAMIPVAPHITPPIPAFTVVTSPVVPATNPVGVPIHEESTSSTEPTGEGPVEVHDDEADERAGGI</sequence>
<gene>
    <name evidence="1" type="ORF">QFC21_001642</name>
</gene>
<keyword evidence="2" id="KW-1185">Reference proteome</keyword>
<organism evidence="1 2">
    <name type="scientific">Naganishia friedmannii</name>
    <dbReference type="NCBI Taxonomy" id="89922"/>
    <lineage>
        <taxon>Eukaryota</taxon>
        <taxon>Fungi</taxon>
        <taxon>Dikarya</taxon>
        <taxon>Basidiomycota</taxon>
        <taxon>Agaricomycotina</taxon>
        <taxon>Tremellomycetes</taxon>
        <taxon>Filobasidiales</taxon>
        <taxon>Filobasidiaceae</taxon>
        <taxon>Naganishia</taxon>
    </lineage>
</organism>
<evidence type="ECO:0000313" key="1">
    <source>
        <dbReference type="EMBL" id="KAJ9105274.1"/>
    </source>
</evidence>
<dbReference type="EMBL" id="JASBWT010000004">
    <property type="protein sequence ID" value="KAJ9105274.1"/>
    <property type="molecule type" value="Genomic_DNA"/>
</dbReference>
<reference evidence="1" key="1">
    <citation type="submission" date="2023-04" db="EMBL/GenBank/DDBJ databases">
        <title>Draft Genome sequencing of Naganishia species isolated from polar environments using Oxford Nanopore Technology.</title>
        <authorList>
            <person name="Leo P."/>
            <person name="Venkateswaran K."/>
        </authorList>
    </citation>
    <scope>NUCLEOTIDE SEQUENCE</scope>
    <source>
        <strain evidence="1">MNA-CCFEE 5423</strain>
    </source>
</reference>
<proteinExistence type="predicted"/>